<feature type="region of interest" description="Disordered" evidence="5">
    <location>
        <begin position="54"/>
        <end position="91"/>
    </location>
</feature>
<keyword evidence="8" id="KW-1185">Reference proteome</keyword>
<accession>A0ABS6SXR5</accession>
<sequence length="113" mass="12425">MKVNLKGKTRKELEKLKVDIDKQLAKLAEDEKKVALAAAEKAAKAHGFSLKELSGVKPGRKAAAPKKQDGRSKVAPKYRNPDNASETWTGRGRKPKWVEAYMANGGELDNILI</sequence>
<dbReference type="Proteomes" id="UP000756530">
    <property type="component" value="Unassembled WGS sequence"/>
</dbReference>
<keyword evidence="4" id="KW-0238">DNA-binding</keyword>
<dbReference type="PANTHER" id="PTHR38097">
    <property type="match status" value="1"/>
</dbReference>
<dbReference type="EMBL" id="JAHUZE010000001">
    <property type="protein sequence ID" value="MBV7377754.1"/>
    <property type="molecule type" value="Genomic_DNA"/>
</dbReference>
<evidence type="ECO:0000259" key="6">
    <source>
        <dbReference type="SMART" id="SM00528"/>
    </source>
</evidence>
<evidence type="ECO:0000313" key="7">
    <source>
        <dbReference type="EMBL" id="MBV7377754.1"/>
    </source>
</evidence>
<dbReference type="RefSeq" id="WP_218390625.1">
    <property type="nucleotide sequence ID" value="NZ_JAHUZE010000001.1"/>
</dbReference>
<feature type="domain" description="DNA-binding protein H-NS-like C-terminal" evidence="6">
    <location>
        <begin position="68"/>
        <end position="113"/>
    </location>
</feature>
<evidence type="ECO:0000256" key="5">
    <source>
        <dbReference type="SAM" id="MobiDB-lite"/>
    </source>
</evidence>
<comment type="subcellular location">
    <subcellularLocation>
        <location evidence="1">Cytoplasm</location>
        <location evidence="1">Nucleoid</location>
    </subcellularLocation>
</comment>
<dbReference type="PANTHER" id="PTHR38097:SF2">
    <property type="entry name" value="DNA-BINDING PROTEIN STPA"/>
    <property type="match status" value="1"/>
</dbReference>
<organism evidence="7 8">
    <name type="scientific">Maritimibacter dapengensis</name>
    <dbReference type="NCBI Taxonomy" id="2836868"/>
    <lineage>
        <taxon>Bacteria</taxon>
        <taxon>Pseudomonadati</taxon>
        <taxon>Pseudomonadota</taxon>
        <taxon>Alphaproteobacteria</taxon>
        <taxon>Rhodobacterales</taxon>
        <taxon>Roseobacteraceae</taxon>
        <taxon>Maritimibacter</taxon>
    </lineage>
</organism>
<evidence type="ECO:0000256" key="3">
    <source>
        <dbReference type="ARBA" id="ARBA00022490"/>
    </source>
</evidence>
<dbReference type="InterPro" id="IPR027444">
    <property type="entry name" value="H-NS_C_dom"/>
</dbReference>
<reference evidence="7 8" key="1">
    <citation type="submission" date="2021-05" db="EMBL/GenBank/DDBJ databases">
        <title>Culturable bacteria isolated from Daya Bay.</title>
        <authorList>
            <person name="Zheng W."/>
            <person name="Yu S."/>
            <person name="Huang Y."/>
        </authorList>
    </citation>
    <scope>NUCLEOTIDE SEQUENCE [LARGE SCALE GENOMIC DNA]</scope>
    <source>
        <strain evidence="7 8">DP4N28-5</strain>
    </source>
</reference>
<comment type="similarity">
    <text evidence="2">Belongs to the histone-like protein H-NS family.</text>
</comment>
<evidence type="ECO:0000256" key="2">
    <source>
        <dbReference type="ARBA" id="ARBA00010610"/>
    </source>
</evidence>
<protein>
    <submittedName>
        <fullName evidence="7">H-NS histone family protein</fullName>
    </submittedName>
</protein>
<evidence type="ECO:0000256" key="1">
    <source>
        <dbReference type="ARBA" id="ARBA00004453"/>
    </source>
</evidence>
<comment type="caution">
    <text evidence="7">The sequence shown here is derived from an EMBL/GenBank/DDBJ whole genome shotgun (WGS) entry which is preliminary data.</text>
</comment>
<evidence type="ECO:0000313" key="8">
    <source>
        <dbReference type="Proteomes" id="UP000756530"/>
    </source>
</evidence>
<dbReference type="Pfam" id="PF00816">
    <property type="entry name" value="Histone_HNS"/>
    <property type="match status" value="1"/>
</dbReference>
<gene>
    <name evidence="7" type="ORF">KJP28_02375</name>
</gene>
<proteinExistence type="inferred from homology"/>
<evidence type="ECO:0000256" key="4">
    <source>
        <dbReference type="ARBA" id="ARBA00023125"/>
    </source>
</evidence>
<keyword evidence="3" id="KW-0963">Cytoplasm</keyword>
<dbReference type="SMART" id="SM00528">
    <property type="entry name" value="HNS"/>
    <property type="match status" value="1"/>
</dbReference>
<name>A0ABS6SXR5_9RHOB</name>